<proteinExistence type="predicted"/>
<dbReference type="OrthoDB" id="6072491at2759"/>
<sequence>MATDVQRVVPYLLLCLLVHYVTAPPPLLVELRARKEEAFKEKSTTRPDIYSNQFSVETESSVKRYSNLDQFDVKDELKFSDDFLEDSLYLDPKQDGQKDVEHDDFDKTPKETGRYLENELPETGTTRSVSDGLLLEKDPIDLDNLEEGVYVVGEFEPLSLPTNFSQYDLDGDGYINLEELKAATQAQENAALALHASDVDGDGLLSRVEFSVAPWVVGDDQIEKDSVYKTDEMDDTYDDRYNDHPHNREEMGEDERRDMYSDNT</sequence>
<dbReference type="InterPro" id="IPR002048">
    <property type="entry name" value="EF_hand_dom"/>
</dbReference>
<dbReference type="GO" id="GO:0005509">
    <property type="term" value="F:calcium ion binding"/>
    <property type="evidence" value="ECO:0007669"/>
    <property type="project" value="InterPro"/>
</dbReference>
<dbReference type="EMBL" id="NEDP02076743">
    <property type="protein sequence ID" value="OWF35022.1"/>
    <property type="molecule type" value="Genomic_DNA"/>
</dbReference>
<feature type="compositionally biased region" description="Basic and acidic residues" evidence="2">
    <location>
        <begin position="238"/>
        <end position="264"/>
    </location>
</feature>
<protein>
    <recommendedName>
        <fullName evidence="3">EF-hand domain-containing protein</fullName>
    </recommendedName>
</protein>
<dbReference type="PROSITE" id="PS00018">
    <property type="entry name" value="EF_HAND_1"/>
    <property type="match status" value="2"/>
</dbReference>
<dbReference type="InterPro" id="IPR011992">
    <property type="entry name" value="EF-hand-dom_pair"/>
</dbReference>
<keyword evidence="1" id="KW-0106">Calcium</keyword>
<comment type="caution">
    <text evidence="4">The sequence shown here is derived from an EMBL/GenBank/DDBJ whole genome shotgun (WGS) entry which is preliminary data.</text>
</comment>
<dbReference type="AlphaFoldDB" id="A0A210PEW3"/>
<dbReference type="Proteomes" id="UP000242188">
    <property type="component" value="Unassembled WGS sequence"/>
</dbReference>
<feature type="compositionally biased region" description="Basic and acidic residues" evidence="2">
    <location>
        <begin position="92"/>
        <end position="112"/>
    </location>
</feature>
<evidence type="ECO:0000256" key="1">
    <source>
        <dbReference type="ARBA" id="ARBA00022837"/>
    </source>
</evidence>
<accession>A0A210PEW3</accession>
<reference evidence="4 5" key="1">
    <citation type="journal article" date="2017" name="Nat. Ecol. Evol.">
        <title>Scallop genome provides insights into evolution of bilaterian karyotype and development.</title>
        <authorList>
            <person name="Wang S."/>
            <person name="Zhang J."/>
            <person name="Jiao W."/>
            <person name="Li J."/>
            <person name="Xun X."/>
            <person name="Sun Y."/>
            <person name="Guo X."/>
            <person name="Huan P."/>
            <person name="Dong B."/>
            <person name="Zhang L."/>
            <person name="Hu X."/>
            <person name="Sun X."/>
            <person name="Wang J."/>
            <person name="Zhao C."/>
            <person name="Wang Y."/>
            <person name="Wang D."/>
            <person name="Huang X."/>
            <person name="Wang R."/>
            <person name="Lv J."/>
            <person name="Li Y."/>
            <person name="Zhang Z."/>
            <person name="Liu B."/>
            <person name="Lu W."/>
            <person name="Hui Y."/>
            <person name="Liang J."/>
            <person name="Zhou Z."/>
            <person name="Hou R."/>
            <person name="Li X."/>
            <person name="Liu Y."/>
            <person name="Li H."/>
            <person name="Ning X."/>
            <person name="Lin Y."/>
            <person name="Zhao L."/>
            <person name="Xing Q."/>
            <person name="Dou J."/>
            <person name="Li Y."/>
            <person name="Mao J."/>
            <person name="Guo H."/>
            <person name="Dou H."/>
            <person name="Li T."/>
            <person name="Mu C."/>
            <person name="Jiang W."/>
            <person name="Fu Q."/>
            <person name="Fu X."/>
            <person name="Miao Y."/>
            <person name="Liu J."/>
            <person name="Yu Q."/>
            <person name="Li R."/>
            <person name="Liao H."/>
            <person name="Li X."/>
            <person name="Kong Y."/>
            <person name="Jiang Z."/>
            <person name="Chourrout D."/>
            <person name="Li R."/>
            <person name="Bao Z."/>
        </authorList>
    </citation>
    <scope>NUCLEOTIDE SEQUENCE [LARGE SCALE GENOMIC DNA]</scope>
    <source>
        <strain evidence="4 5">PY_sf001</strain>
    </source>
</reference>
<feature type="region of interest" description="Disordered" evidence="2">
    <location>
        <begin position="90"/>
        <end position="112"/>
    </location>
</feature>
<dbReference type="STRING" id="6573.A0A210PEW3"/>
<evidence type="ECO:0000256" key="2">
    <source>
        <dbReference type="SAM" id="MobiDB-lite"/>
    </source>
</evidence>
<dbReference type="Gene3D" id="1.10.238.10">
    <property type="entry name" value="EF-hand"/>
    <property type="match status" value="1"/>
</dbReference>
<name>A0A210PEW3_MIZYE</name>
<dbReference type="PROSITE" id="PS50222">
    <property type="entry name" value="EF_HAND_2"/>
    <property type="match status" value="1"/>
</dbReference>
<dbReference type="InterPro" id="IPR018247">
    <property type="entry name" value="EF_Hand_1_Ca_BS"/>
</dbReference>
<evidence type="ECO:0000313" key="4">
    <source>
        <dbReference type="EMBL" id="OWF35022.1"/>
    </source>
</evidence>
<feature type="domain" description="EF-hand" evidence="3">
    <location>
        <begin position="164"/>
        <end position="190"/>
    </location>
</feature>
<feature type="region of interest" description="Disordered" evidence="2">
    <location>
        <begin position="223"/>
        <end position="264"/>
    </location>
</feature>
<dbReference type="SUPFAM" id="SSF47473">
    <property type="entry name" value="EF-hand"/>
    <property type="match status" value="1"/>
</dbReference>
<keyword evidence="5" id="KW-1185">Reference proteome</keyword>
<organism evidence="4 5">
    <name type="scientific">Mizuhopecten yessoensis</name>
    <name type="common">Japanese scallop</name>
    <name type="synonym">Patinopecten yessoensis</name>
    <dbReference type="NCBI Taxonomy" id="6573"/>
    <lineage>
        <taxon>Eukaryota</taxon>
        <taxon>Metazoa</taxon>
        <taxon>Spiralia</taxon>
        <taxon>Lophotrochozoa</taxon>
        <taxon>Mollusca</taxon>
        <taxon>Bivalvia</taxon>
        <taxon>Autobranchia</taxon>
        <taxon>Pteriomorphia</taxon>
        <taxon>Pectinida</taxon>
        <taxon>Pectinoidea</taxon>
        <taxon>Pectinidae</taxon>
        <taxon>Mizuhopecten</taxon>
    </lineage>
</organism>
<evidence type="ECO:0000259" key="3">
    <source>
        <dbReference type="PROSITE" id="PS50222"/>
    </source>
</evidence>
<gene>
    <name evidence="4" type="ORF">KP79_PYT11377</name>
</gene>
<evidence type="ECO:0000313" key="5">
    <source>
        <dbReference type="Proteomes" id="UP000242188"/>
    </source>
</evidence>
<dbReference type="Pfam" id="PF13202">
    <property type="entry name" value="EF-hand_5"/>
    <property type="match status" value="1"/>
</dbReference>